<dbReference type="GeneID" id="107065519"/>
<dbReference type="Gene3D" id="2.10.25.10">
    <property type="entry name" value="Laminin"/>
    <property type="match status" value="1"/>
</dbReference>
<evidence type="ECO:0000256" key="2">
    <source>
        <dbReference type="ARBA" id="ARBA00022690"/>
    </source>
</evidence>
<reference evidence="7" key="1">
    <citation type="submission" date="2025-08" db="UniProtKB">
        <authorList>
            <consortium name="RefSeq"/>
        </authorList>
    </citation>
    <scope>IDENTIFICATION</scope>
    <source>
        <tissue evidence="7">Whole body</tissue>
    </source>
</reference>
<keyword evidence="3" id="KW-0722">Serine protease inhibitor</keyword>
<dbReference type="InterPro" id="IPR036084">
    <property type="entry name" value="Ser_inhib-like_sf"/>
</dbReference>
<evidence type="ECO:0000256" key="4">
    <source>
        <dbReference type="ARBA" id="ARBA00023157"/>
    </source>
</evidence>
<dbReference type="RefSeq" id="XP_015174769.1">
    <property type="nucleotide sequence ID" value="XM_015319283.1"/>
</dbReference>
<dbReference type="CDD" id="cd19941">
    <property type="entry name" value="TIL"/>
    <property type="match status" value="1"/>
</dbReference>
<keyword evidence="2" id="KW-0646">Protease inhibitor</keyword>
<comment type="similarity">
    <text evidence="1">Belongs to the serine protease inhibitor-like (TIL domain-containing) family.</text>
</comment>
<dbReference type="PANTHER" id="PTHR23259:SF70">
    <property type="entry name" value="ACCESSORY GLAND PROTEIN ACP62F-RELATED"/>
    <property type="match status" value="1"/>
</dbReference>
<keyword evidence="6" id="KW-1185">Reference proteome</keyword>
<dbReference type="Pfam" id="PF01826">
    <property type="entry name" value="TIL"/>
    <property type="match status" value="1"/>
</dbReference>
<sequence>MSNALLVFRLRGFKRKKKKNSSEKSTRTVSIVSICLMPAAPERPACGPNQIFDTCGTACPPTCKKPSPDVCILLCVSGCRCKDGFVKNDNGDCVLTKDC</sequence>
<feature type="domain" description="TIL" evidence="5">
    <location>
        <begin position="46"/>
        <end position="99"/>
    </location>
</feature>
<keyword evidence="4" id="KW-1015">Disulfide bond</keyword>
<accession>A0ABM1I3I2</accession>
<protein>
    <submittedName>
        <fullName evidence="7">Chymotrypsin inhibitor-like isoform X2</fullName>
    </submittedName>
</protein>
<evidence type="ECO:0000259" key="5">
    <source>
        <dbReference type="Pfam" id="PF01826"/>
    </source>
</evidence>
<dbReference type="InterPro" id="IPR002919">
    <property type="entry name" value="TIL_dom"/>
</dbReference>
<evidence type="ECO:0000256" key="3">
    <source>
        <dbReference type="ARBA" id="ARBA00022900"/>
    </source>
</evidence>
<dbReference type="Proteomes" id="UP000694924">
    <property type="component" value="Unplaced"/>
</dbReference>
<dbReference type="PANTHER" id="PTHR23259">
    <property type="entry name" value="RIDDLE"/>
    <property type="match status" value="1"/>
</dbReference>
<name>A0ABM1I3I2_POLDO</name>
<evidence type="ECO:0000313" key="7">
    <source>
        <dbReference type="RefSeq" id="XP_015174769.1"/>
    </source>
</evidence>
<dbReference type="InterPro" id="IPR051368">
    <property type="entry name" value="SerProtInhib-TIL_Domain"/>
</dbReference>
<evidence type="ECO:0000256" key="1">
    <source>
        <dbReference type="ARBA" id="ARBA00007611"/>
    </source>
</evidence>
<evidence type="ECO:0000313" key="6">
    <source>
        <dbReference type="Proteomes" id="UP000694924"/>
    </source>
</evidence>
<organism evidence="6 7">
    <name type="scientific">Polistes dominula</name>
    <name type="common">European paper wasp</name>
    <name type="synonym">Vespa dominula</name>
    <dbReference type="NCBI Taxonomy" id="743375"/>
    <lineage>
        <taxon>Eukaryota</taxon>
        <taxon>Metazoa</taxon>
        <taxon>Ecdysozoa</taxon>
        <taxon>Arthropoda</taxon>
        <taxon>Hexapoda</taxon>
        <taxon>Insecta</taxon>
        <taxon>Pterygota</taxon>
        <taxon>Neoptera</taxon>
        <taxon>Endopterygota</taxon>
        <taxon>Hymenoptera</taxon>
        <taxon>Apocrita</taxon>
        <taxon>Aculeata</taxon>
        <taxon>Vespoidea</taxon>
        <taxon>Vespidae</taxon>
        <taxon>Polistinae</taxon>
        <taxon>Polistini</taxon>
        <taxon>Polistes</taxon>
    </lineage>
</organism>
<dbReference type="SUPFAM" id="SSF57567">
    <property type="entry name" value="Serine protease inhibitors"/>
    <property type="match status" value="1"/>
</dbReference>
<gene>
    <name evidence="7" type="primary">LOC107065519</name>
</gene>
<proteinExistence type="inferred from homology"/>